<keyword evidence="4" id="KW-0862">Zinc</keyword>
<dbReference type="GO" id="GO:0005829">
    <property type="term" value="C:cytosol"/>
    <property type="evidence" value="ECO:0007669"/>
    <property type="project" value="TreeGrafter"/>
</dbReference>
<feature type="domain" description="Amidohydrolase-related" evidence="6">
    <location>
        <begin position="85"/>
        <end position="445"/>
    </location>
</feature>
<feature type="chain" id="PRO_5002165275" description="Amidohydrolase-related domain-containing protein" evidence="5">
    <location>
        <begin position="24"/>
        <end position="528"/>
    </location>
</feature>
<dbReference type="InterPro" id="IPR032466">
    <property type="entry name" value="Metal_Hydrolase"/>
</dbReference>
<evidence type="ECO:0000256" key="5">
    <source>
        <dbReference type="SAM" id="SignalP"/>
    </source>
</evidence>
<name>A0A0C3H7X7_OIDMZ</name>
<dbReference type="Gene3D" id="3.20.20.140">
    <property type="entry name" value="Metal-dependent hydrolases"/>
    <property type="match status" value="1"/>
</dbReference>
<accession>A0A0C3H7X7</accession>
<dbReference type="InterPro" id="IPR006680">
    <property type="entry name" value="Amidohydro-rel"/>
</dbReference>
<keyword evidence="3" id="KW-0378">Hydrolase</keyword>
<comment type="cofactor">
    <cofactor evidence="1">
        <name>Zn(2+)</name>
        <dbReference type="ChEBI" id="CHEBI:29105"/>
    </cofactor>
</comment>
<keyword evidence="8" id="KW-1185">Reference proteome</keyword>
<evidence type="ECO:0000313" key="7">
    <source>
        <dbReference type="EMBL" id="KIM99369.1"/>
    </source>
</evidence>
<dbReference type="Pfam" id="PF01979">
    <property type="entry name" value="Amidohydro_1"/>
    <property type="match status" value="1"/>
</dbReference>
<dbReference type="PANTHER" id="PTHR11271">
    <property type="entry name" value="GUANINE DEAMINASE"/>
    <property type="match status" value="1"/>
</dbReference>
<dbReference type="SUPFAM" id="SSF51556">
    <property type="entry name" value="Metallo-dependent hydrolases"/>
    <property type="match status" value="1"/>
</dbReference>
<reference evidence="8" key="2">
    <citation type="submission" date="2015-01" db="EMBL/GenBank/DDBJ databases">
        <title>Evolutionary Origins and Diversification of the Mycorrhizal Mutualists.</title>
        <authorList>
            <consortium name="DOE Joint Genome Institute"/>
            <consortium name="Mycorrhizal Genomics Consortium"/>
            <person name="Kohler A."/>
            <person name="Kuo A."/>
            <person name="Nagy L.G."/>
            <person name="Floudas D."/>
            <person name="Copeland A."/>
            <person name="Barry K.W."/>
            <person name="Cichocki N."/>
            <person name="Veneault-Fourrey C."/>
            <person name="LaButti K."/>
            <person name="Lindquist E.A."/>
            <person name="Lipzen A."/>
            <person name="Lundell T."/>
            <person name="Morin E."/>
            <person name="Murat C."/>
            <person name="Riley R."/>
            <person name="Ohm R."/>
            <person name="Sun H."/>
            <person name="Tunlid A."/>
            <person name="Henrissat B."/>
            <person name="Grigoriev I.V."/>
            <person name="Hibbett D.S."/>
            <person name="Martin F."/>
        </authorList>
    </citation>
    <scope>NUCLEOTIDE SEQUENCE [LARGE SCALE GENOMIC DNA]</scope>
    <source>
        <strain evidence="8">Zn</strain>
    </source>
</reference>
<evidence type="ECO:0000256" key="3">
    <source>
        <dbReference type="ARBA" id="ARBA00022801"/>
    </source>
</evidence>
<evidence type="ECO:0000256" key="2">
    <source>
        <dbReference type="ARBA" id="ARBA00022723"/>
    </source>
</evidence>
<dbReference type="PANTHER" id="PTHR11271:SF37">
    <property type="entry name" value="FAMILY PROTEIN, PUTATIVE (AFU_ORTHOLOGUE AFUA_4G00460)-RELATED"/>
    <property type="match status" value="1"/>
</dbReference>
<gene>
    <name evidence="7" type="ORF">OIDMADRAFT_166974</name>
</gene>
<feature type="signal peptide" evidence="5">
    <location>
        <begin position="1"/>
        <end position="23"/>
    </location>
</feature>
<dbReference type="InterPro" id="IPR011059">
    <property type="entry name" value="Metal-dep_hydrolase_composite"/>
</dbReference>
<dbReference type="InParanoid" id="A0A0C3H7X7"/>
<dbReference type="EMBL" id="KN832879">
    <property type="protein sequence ID" value="KIM99369.1"/>
    <property type="molecule type" value="Genomic_DNA"/>
</dbReference>
<keyword evidence="5" id="KW-0732">Signal</keyword>
<protein>
    <recommendedName>
        <fullName evidence="6">Amidohydrolase-related domain-containing protein</fullName>
    </recommendedName>
</protein>
<dbReference type="AlphaFoldDB" id="A0A0C3H7X7"/>
<sequence>MVWLLKVACLLFLQLLYCGTCAAQGSTLFQDAAAVISFNDSTQSVQVFYNTSVLITGDTIASIFPAADNFPLPVNTSIIPAQGKIISPGFVDTHRHLWQTAFKTLGSNTSLAEYFGRYGEFSLTKTVYTPQDVYLGQLTGIYESLNAGVTSILDHSHHTWSTETALAGLEASIDSGARVWWCYTFHNLTNATWVASYDREAQVNDFLSLSQNGPWINSSVVSLGLAYDGWTVESPVLVKQIMDLAVSQNVSAVTTHYLGGPWNYANSPTVLNNLGFLNISIPIVFSHASYMTVQDAALLRSTNQYISITAESERHYGHGDPSSPYIMDHASLGIDTHFTYSADIITQARLWLQTVRLLFYAQVLGNWQIAPNNPMSVNQAFLLATRAGGLALRRPDIGVLVEGAKADIVVFDGTSPNMLGWADPVAAVMLHSNVGNIEHVLVDGQFRKRDFSLVVPGNYSQTAKDFMASARRIQSIWEQTPLPVLQGAWPYQAGVNYTDAITVNVLDGSSNGYSRDSSWYESGSDFNY</sequence>
<reference evidence="7 8" key="1">
    <citation type="submission" date="2014-04" db="EMBL/GenBank/DDBJ databases">
        <authorList>
            <consortium name="DOE Joint Genome Institute"/>
            <person name="Kuo A."/>
            <person name="Martino E."/>
            <person name="Perotto S."/>
            <person name="Kohler A."/>
            <person name="Nagy L.G."/>
            <person name="Floudas D."/>
            <person name="Copeland A."/>
            <person name="Barry K.W."/>
            <person name="Cichocki N."/>
            <person name="Veneault-Fourrey C."/>
            <person name="LaButti K."/>
            <person name="Lindquist E.A."/>
            <person name="Lipzen A."/>
            <person name="Lundell T."/>
            <person name="Morin E."/>
            <person name="Murat C."/>
            <person name="Sun H."/>
            <person name="Tunlid A."/>
            <person name="Henrissat B."/>
            <person name="Grigoriev I.V."/>
            <person name="Hibbett D.S."/>
            <person name="Martin F."/>
            <person name="Nordberg H.P."/>
            <person name="Cantor M.N."/>
            <person name="Hua S.X."/>
        </authorList>
    </citation>
    <scope>NUCLEOTIDE SEQUENCE [LARGE SCALE GENOMIC DNA]</scope>
    <source>
        <strain evidence="7 8">Zn</strain>
    </source>
</reference>
<dbReference type="InterPro" id="IPR051607">
    <property type="entry name" value="Metallo-dep_hydrolases"/>
</dbReference>
<dbReference type="HOGENOM" id="CLU_012358_11_1_1"/>
<evidence type="ECO:0000259" key="6">
    <source>
        <dbReference type="Pfam" id="PF01979"/>
    </source>
</evidence>
<evidence type="ECO:0000256" key="4">
    <source>
        <dbReference type="ARBA" id="ARBA00022833"/>
    </source>
</evidence>
<dbReference type="Gene3D" id="2.30.40.10">
    <property type="entry name" value="Urease, subunit C, domain 1"/>
    <property type="match status" value="1"/>
</dbReference>
<dbReference type="SUPFAM" id="SSF51338">
    <property type="entry name" value="Composite domain of metallo-dependent hydrolases"/>
    <property type="match status" value="2"/>
</dbReference>
<evidence type="ECO:0000256" key="1">
    <source>
        <dbReference type="ARBA" id="ARBA00001947"/>
    </source>
</evidence>
<proteinExistence type="predicted"/>
<dbReference type="GO" id="GO:0046872">
    <property type="term" value="F:metal ion binding"/>
    <property type="evidence" value="ECO:0007669"/>
    <property type="project" value="UniProtKB-KW"/>
</dbReference>
<keyword evidence="2" id="KW-0479">Metal-binding</keyword>
<organism evidence="7 8">
    <name type="scientific">Oidiodendron maius (strain Zn)</name>
    <dbReference type="NCBI Taxonomy" id="913774"/>
    <lineage>
        <taxon>Eukaryota</taxon>
        <taxon>Fungi</taxon>
        <taxon>Dikarya</taxon>
        <taxon>Ascomycota</taxon>
        <taxon>Pezizomycotina</taxon>
        <taxon>Leotiomycetes</taxon>
        <taxon>Leotiomycetes incertae sedis</taxon>
        <taxon>Myxotrichaceae</taxon>
        <taxon>Oidiodendron</taxon>
    </lineage>
</organism>
<evidence type="ECO:0000313" key="8">
    <source>
        <dbReference type="Proteomes" id="UP000054321"/>
    </source>
</evidence>
<dbReference type="Proteomes" id="UP000054321">
    <property type="component" value="Unassembled WGS sequence"/>
</dbReference>
<dbReference type="STRING" id="913774.A0A0C3H7X7"/>
<dbReference type="GO" id="GO:0019239">
    <property type="term" value="F:deaminase activity"/>
    <property type="evidence" value="ECO:0007669"/>
    <property type="project" value="TreeGrafter"/>
</dbReference>
<dbReference type="OrthoDB" id="194468at2759"/>